<protein>
    <recommendedName>
        <fullName evidence="4">ATP synthase-coupling factor 6, mitochondrial</fullName>
    </recommendedName>
</protein>
<sequence>MSSVFELSYDSCAFFLTINVIGSNRVGVSRKELPKYEEQLDLKIAKAQLESLKKECVDAMEAQQKKEEFNDEPMPDVKTLDVRNFL</sequence>
<evidence type="ECO:0008006" key="4">
    <source>
        <dbReference type="Google" id="ProtNLM"/>
    </source>
</evidence>
<name>A0AAW1IL39_SAPOF</name>
<keyword evidence="3" id="KW-1185">Reference proteome</keyword>
<dbReference type="GO" id="GO:0009555">
    <property type="term" value="P:pollen development"/>
    <property type="evidence" value="ECO:0007669"/>
    <property type="project" value="InterPro"/>
</dbReference>
<dbReference type="AlphaFoldDB" id="A0AAW1IL39"/>
<dbReference type="InterPro" id="IPR031432">
    <property type="entry name" value="MGP1"/>
</dbReference>
<reference evidence="2" key="1">
    <citation type="submission" date="2024-03" db="EMBL/GenBank/DDBJ databases">
        <title>WGS assembly of Saponaria officinalis var. Norfolk2.</title>
        <authorList>
            <person name="Jenkins J."/>
            <person name="Shu S."/>
            <person name="Grimwood J."/>
            <person name="Barry K."/>
            <person name="Goodstein D."/>
            <person name="Schmutz J."/>
            <person name="Leebens-Mack J."/>
            <person name="Osbourn A."/>
        </authorList>
    </citation>
    <scope>NUCLEOTIDE SEQUENCE [LARGE SCALE GENOMIC DNA]</scope>
    <source>
        <strain evidence="2">JIC</strain>
    </source>
</reference>
<evidence type="ECO:0000313" key="3">
    <source>
        <dbReference type="Proteomes" id="UP001443914"/>
    </source>
</evidence>
<dbReference type="Proteomes" id="UP001443914">
    <property type="component" value="Unassembled WGS sequence"/>
</dbReference>
<feature type="coiled-coil region" evidence="1">
    <location>
        <begin position="35"/>
        <end position="72"/>
    </location>
</feature>
<evidence type="ECO:0000313" key="2">
    <source>
        <dbReference type="EMBL" id="KAK9690506.1"/>
    </source>
</evidence>
<evidence type="ECO:0000256" key="1">
    <source>
        <dbReference type="SAM" id="Coils"/>
    </source>
</evidence>
<dbReference type="Pfam" id="PF15704">
    <property type="entry name" value="Mt_ATP_synt"/>
    <property type="match status" value="1"/>
</dbReference>
<proteinExistence type="predicted"/>
<dbReference type="PANTHER" id="PTHR36013:SF2">
    <property type="entry name" value="ATP SYNTHASE 24 KDA SUBUNIT, MITOCHONDRIAL-RELATED"/>
    <property type="match status" value="1"/>
</dbReference>
<organism evidence="2 3">
    <name type="scientific">Saponaria officinalis</name>
    <name type="common">Common soapwort</name>
    <name type="synonym">Lychnis saponaria</name>
    <dbReference type="NCBI Taxonomy" id="3572"/>
    <lineage>
        <taxon>Eukaryota</taxon>
        <taxon>Viridiplantae</taxon>
        <taxon>Streptophyta</taxon>
        <taxon>Embryophyta</taxon>
        <taxon>Tracheophyta</taxon>
        <taxon>Spermatophyta</taxon>
        <taxon>Magnoliopsida</taxon>
        <taxon>eudicotyledons</taxon>
        <taxon>Gunneridae</taxon>
        <taxon>Pentapetalae</taxon>
        <taxon>Caryophyllales</taxon>
        <taxon>Caryophyllaceae</taxon>
        <taxon>Caryophylleae</taxon>
        <taxon>Saponaria</taxon>
    </lineage>
</organism>
<dbReference type="PANTHER" id="PTHR36013">
    <property type="entry name" value="ATP SYNTHASE 24 KDA SUBUNIT, MITOCHONDRIAL-RELATED"/>
    <property type="match status" value="1"/>
</dbReference>
<comment type="caution">
    <text evidence="2">The sequence shown here is derived from an EMBL/GenBank/DDBJ whole genome shotgun (WGS) entry which is preliminary data.</text>
</comment>
<keyword evidence="1" id="KW-0175">Coiled coil</keyword>
<gene>
    <name evidence="2" type="ORF">RND81_09G133000</name>
</gene>
<dbReference type="EMBL" id="JBDFQZ010000009">
    <property type="protein sequence ID" value="KAK9690506.1"/>
    <property type="molecule type" value="Genomic_DNA"/>
</dbReference>
<accession>A0AAW1IL39</accession>